<gene>
    <name evidence="1" type="ORF">GOARA_046_00350</name>
</gene>
<name>G7H1P1_9ACTN</name>
<reference evidence="1 2" key="1">
    <citation type="submission" date="2011-11" db="EMBL/GenBank/DDBJ databases">
        <title>Whole genome shotgun sequence of Gordonia araii NBRC 100433.</title>
        <authorList>
            <person name="Yoshida Y."/>
            <person name="Hosoyama A."/>
            <person name="Tsuchikane K."/>
            <person name="Katsumata H."/>
            <person name="Yamazaki S."/>
            <person name="Fujita N."/>
        </authorList>
    </citation>
    <scope>NUCLEOTIDE SEQUENCE [LARGE SCALE GENOMIC DNA]</scope>
    <source>
        <strain evidence="1 2">NBRC 100433</strain>
    </source>
</reference>
<protein>
    <recommendedName>
        <fullName evidence="3">DUF4878 domain-containing protein</fullName>
    </recommendedName>
</protein>
<sequence>MNINGVRAAKVVSDDQAVVEVDSFRTATPHEIVPSSINLMKVDGEWKVCSPE</sequence>
<accession>G7H1P1</accession>
<proteinExistence type="predicted"/>
<dbReference type="Proteomes" id="UP000035088">
    <property type="component" value="Unassembled WGS sequence"/>
</dbReference>
<evidence type="ECO:0000313" key="1">
    <source>
        <dbReference type="EMBL" id="GAB09766.1"/>
    </source>
</evidence>
<keyword evidence="2" id="KW-1185">Reference proteome</keyword>
<dbReference type="AlphaFoldDB" id="G7H1P1"/>
<evidence type="ECO:0008006" key="3">
    <source>
        <dbReference type="Google" id="ProtNLM"/>
    </source>
</evidence>
<organism evidence="1 2">
    <name type="scientific">Gordonia araii NBRC 100433</name>
    <dbReference type="NCBI Taxonomy" id="1073574"/>
    <lineage>
        <taxon>Bacteria</taxon>
        <taxon>Bacillati</taxon>
        <taxon>Actinomycetota</taxon>
        <taxon>Actinomycetes</taxon>
        <taxon>Mycobacteriales</taxon>
        <taxon>Gordoniaceae</taxon>
        <taxon>Gordonia</taxon>
    </lineage>
</organism>
<dbReference type="EMBL" id="BAEE01000046">
    <property type="protein sequence ID" value="GAB09766.1"/>
    <property type="molecule type" value="Genomic_DNA"/>
</dbReference>
<comment type="caution">
    <text evidence="1">The sequence shown here is derived from an EMBL/GenBank/DDBJ whole genome shotgun (WGS) entry which is preliminary data.</text>
</comment>
<evidence type="ECO:0000313" key="2">
    <source>
        <dbReference type="Proteomes" id="UP000035088"/>
    </source>
</evidence>